<evidence type="ECO:0000256" key="8">
    <source>
        <dbReference type="SAM" id="Coils"/>
    </source>
</evidence>
<accession>I4EI06</accession>
<dbReference type="Gene3D" id="3.40.50.300">
    <property type="entry name" value="P-loop containing nucleotide triphosphate hydrolases"/>
    <property type="match status" value="1"/>
</dbReference>
<evidence type="ECO:0000256" key="4">
    <source>
        <dbReference type="ARBA" id="ARBA00022741"/>
    </source>
</evidence>
<dbReference type="InterPro" id="IPR027417">
    <property type="entry name" value="P-loop_NTPase"/>
</dbReference>
<dbReference type="EMBL" id="CAGS01000259">
    <property type="protein sequence ID" value="CCF84318.1"/>
    <property type="molecule type" value="Genomic_DNA"/>
</dbReference>
<feature type="transmembrane region" description="Helical" evidence="10">
    <location>
        <begin position="15"/>
        <end position="37"/>
    </location>
</feature>
<reference evidence="14 15" key="1">
    <citation type="journal article" date="2012" name="ISME J.">
        <title>Nitrification expanded: discovery, physiology and genomics of a nitrite-oxidizing bacterium from the phylum Chloroflexi.</title>
        <authorList>
            <person name="Sorokin D.Y."/>
            <person name="Lucker S."/>
            <person name="Vejmelkova D."/>
            <person name="Kostrikina N.A."/>
            <person name="Kleerebezem R."/>
            <person name="Rijpstra W.I."/>
            <person name="Damste J.S."/>
            <person name="Le Paslier D."/>
            <person name="Muyzer G."/>
            <person name="Wagner M."/>
            <person name="van Loosdrecht M.C."/>
            <person name="Daims H."/>
        </authorList>
    </citation>
    <scope>NUCLEOTIDE SEQUENCE [LARGE SCALE GENOMIC DNA]</scope>
    <source>
        <strain evidence="15">none</strain>
    </source>
</reference>
<evidence type="ECO:0000313" key="14">
    <source>
        <dbReference type="EMBL" id="CCF84318.1"/>
    </source>
</evidence>
<dbReference type="SUPFAM" id="SSF52540">
    <property type="entry name" value="P-loop containing nucleoside triphosphate hydrolases"/>
    <property type="match status" value="1"/>
</dbReference>
<feature type="compositionally biased region" description="Basic and acidic residues" evidence="9">
    <location>
        <begin position="540"/>
        <end position="559"/>
    </location>
</feature>
<evidence type="ECO:0000256" key="5">
    <source>
        <dbReference type="ARBA" id="ARBA00022840"/>
    </source>
</evidence>
<dbReference type="Pfam" id="PF02706">
    <property type="entry name" value="Wzz"/>
    <property type="match status" value="1"/>
</dbReference>
<keyword evidence="2" id="KW-1003">Cell membrane</keyword>
<evidence type="ECO:0000256" key="3">
    <source>
        <dbReference type="ARBA" id="ARBA00022692"/>
    </source>
</evidence>
<organism evidence="14 15">
    <name type="scientific">Nitrolancea hollandica Lb</name>
    <dbReference type="NCBI Taxonomy" id="1129897"/>
    <lineage>
        <taxon>Bacteria</taxon>
        <taxon>Pseudomonadati</taxon>
        <taxon>Thermomicrobiota</taxon>
        <taxon>Thermomicrobia</taxon>
        <taxon>Sphaerobacterales</taxon>
        <taxon>Sphaerobacterineae</taxon>
        <taxon>Sphaerobacteraceae</taxon>
        <taxon>Nitrolancea</taxon>
    </lineage>
</organism>
<protein>
    <submittedName>
        <fullName evidence="14">Capsular exopolysaccharide family</fullName>
        <ecNumber evidence="14">2.7.10.2</ecNumber>
    </submittedName>
</protein>
<evidence type="ECO:0000259" key="12">
    <source>
        <dbReference type="Pfam" id="PF02706"/>
    </source>
</evidence>
<feature type="domain" description="Polysaccharide chain length determinant N-terminal" evidence="12">
    <location>
        <begin position="13"/>
        <end position="90"/>
    </location>
</feature>
<dbReference type="CDD" id="cd05387">
    <property type="entry name" value="BY-kinase"/>
    <property type="match status" value="1"/>
</dbReference>
<dbReference type="InterPro" id="IPR005702">
    <property type="entry name" value="Wzc-like_C"/>
</dbReference>
<name>I4EI06_9BACT</name>
<keyword evidence="7 10" id="KW-0472">Membrane</keyword>
<dbReference type="GO" id="GO:0005524">
    <property type="term" value="F:ATP binding"/>
    <property type="evidence" value="ECO:0007669"/>
    <property type="project" value="UniProtKB-KW"/>
</dbReference>
<dbReference type="RefSeq" id="WP_008478399.1">
    <property type="nucleotide sequence ID" value="NZ_CAGS01000259.1"/>
</dbReference>
<dbReference type="Pfam" id="PF01656">
    <property type="entry name" value="CbiA"/>
    <property type="match status" value="1"/>
</dbReference>
<keyword evidence="3 10" id="KW-0812">Transmembrane</keyword>
<evidence type="ECO:0000256" key="10">
    <source>
        <dbReference type="SAM" id="Phobius"/>
    </source>
</evidence>
<comment type="subcellular location">
    <subcellularLocation>
        <location evidence="1">Cell membrane</location>
        <topology evidence="1">Multi-pass membrane protein</topology>
    </subcellularLocation>
</comment>
<evidence type="ECO:0000259" key="13">
    <source>
        <dbReference type="Pfam" id="PF13807"/>
    </source>
</evidence>
<feature type="transmembrane region" description="Helical" evidence="10">
    <location>
        <begin position="244"/>
        <end position="269"/>
    </location>
</feature>
<dbReference type="Pfam" id="PF13807">
    <property type="entry name" value="GNVR"/>
    <property type="match status" value="1"/>
</dbReference>
<dbReference type="AlphaFoldDB" id="I4EI06"/>
<dbReference type="InterPro" id="IPR032807">
    <property type="entry name" value="GNVR"/>
</dbReference>
<dbReference type="OrthoDB" id="9794577at2"/>
<evidence type="ECO:0000256" key="7">
    <source>
        <dbReference type="ARBA" id="ARBA00023136"/>
    </source>
</evidence>
<feature type="coiled-coil region" evidence="8">
    <location>
        <begin position="153"/>
        <end position="180"/>
    </location>
</feature>
<feature type="domain" description="CobQ/CobB/MinD/ParA nucleotide binding" evidence="11">
    <location>
        <begin position="334"/>
        <end position="511"/>
    </location>
</feature>
<dbReference type="GO" id="GO:0005886">
    <property type="term" value="C:plasma membrane"/>
    <property type="evidence" value="ECO:0007669"/>
    <property type="project" value="UniProtKB-SubCell"/>
</dbReference>
<evidence type="ECO:0000256" key="6">
    <source>
        <dbReference type="ARBA" id="ARBA00022989"/>
    </source>
</evidence>
<dbReference type="InterPro" id="IPR002586">
    <property type="entry name" value="CobQ/CobB/MinD/ParA_Nub-bd_dom"/>
</dbReference>
<dbReference type="EC" id="2.7.10.2" evidence="14"/>
<dbReference type="InterPro" id="IPR050445">
    <property type="entry name" value="Bact_polysacc_biosynth/exp"/>
</dbReference>
<keyword evidence="6 10" id="KW-1133">Transmembrane helix</keyword>
<gene>
    <name evidence="14" type="ORF">NITHO_3310035</name>
</gene>
<keyword evidence="8" id="KW-0175">Coiled coil</keyword>
<evidence type="ECO:0000256" key="9">
    <source>
        <dbReference type="SAM" id="MobiDB-lite"/>
    </source>
</evidence>
<proteinExistence type="predicted"/>
<dbReference type="InterPro" id="IPR003856">
    <property type="entry name" value="LPS_length_determ_N"/>
</dbReference>
<dbReference type="GO" id="GO:0004715">
    <property type="term" value="F:non-membrane spanning protein tyrosine kinase activity"/>
    <property type="evidence" value="ECO:0007669"/>
    <property type="project" value="UniProtKB-EC"/>
</dbReference>
<evidence type="ECO:0000313" key="15">
    <source>
        <dbReference type="Proteomes" id="UP000004221"/>
    </source>
</evidence>
<keyword evidence="5" id="KW-0067">ATP-binding</keyword>
<dbReference type="NCBIfam" id="TIGR01007">
    <property type="entry name" value="eps_fam"/>
    <property type="match status" value="1"/>
</dbReference>
<evidence type="ECO:0000256" key="1">
    <source>
        <dbReference type="ARBA" id="ARBA00004651"/>
    </source>
</evidence>
<evidence type="ECO:0000256" key="2">
    <source>
        <dbReference type="ARBA" id="ARBA00022475"/>
    </source>
</evidence>
<feature type="region of interest" description="Disordered" evidence="9">
    <location>
        <begin position="531"/>
        <end position="559"/>
    </location>
</feature>
<dbReference type="Proteomes" id="UP000004221">
    <property type="component" value="Unassembled WGS sequence"/>
</dbReference>
<keyword evidence="4" id="KW-0547">Nucleotide-binding</keyword>
<dbReference type="PANTHER" id="PTHR32309">
    <property type="entry name" value="TYROSINE-PROTEIN KINASE"/>
    <property type="match status" value="1"/>
</dbReference>
<dbReference type="PANTHER" id="PTHR32309:SF13">
    <property type="entry name" value="FERRIC ENTEROBACTIN TRANSPORT PROTEIN FEPE"/>
    <property type="match status" value="1"/>
</dbReference>
<evidence type="ECO:0000259" key="11">
    <source>
        <dbReference type="Pfam" id="PF01656"/>
    </source>
</evidence>
<dbReference type="Gene3D" id="1.10.287.1490">
    <property type="match status" value="1"/>
</dbReference>
<feature type="domain" description="Tyrosine-protein kinase G-rich" evidence="13">
    <location>
        <begin position="200"/>
        <end position="263"/>
    </location>
</feature>
<keyword evidence="15" id="KW-1185">Reference proteome</keyword>
<sequence>MDMTIADMLKLGRRWWWVFVACPLLAAGAAYLVSSLLTPIYEANLMLLINQSRVPGVINYDDILAAQQRTQTYSRLVTTRPVLEETIRKLNLSVTPEQLLKKVDVSPVRDTQLFTVAVSDPSPEQAATIANTIGQVFIDQTRDQNVAATGTSREALQKEIDAAKQQIDDLTTQVANLRGRPDASTAAVQAQIADLEARLGQQQSSYDGLRATQQQIDLANAQANSQIRVAEPAVAPTKFVKPRIVVNTALSGVLGLLIAAGLVALAGYLDDTVKTSGDVRRLTGKAPLGSIPVLVSADGVESLRAPHSPAAERYRSLRTALQFATLGQPIRSLVITSPRPGDGKTATATNLGAVLAQAGQRVILVDADLRKPQLHTHFAGVKNRAGLTNLLLAQPGDGLADALLQPTEIPGLRVLTTGPLPPNPADVLNLPRMREILTSLEDAADVVLVDAPPMAVSDPLIIAGLVDGVLLIMTGGRTRSGELTQVVQELTRTSTPLIGAVINRVDVKGDGFYAHYASYYGAGSDRVGDGNPVASLGTDLDGRHASPDRPVRRVGDPGD</sequence>
<comment type="caution">
    <text evidence="14">The sequence shown here is derived from an EMBL/GenBank/DDBJ whole genome shotgun (WGS) entry which is preliminary data.</text>
</comment>
<keyword evidence="14" id="KW-0808">Transferase</keyword>